<dbReference type="Gene3D" id="3.60.10.10">
    <property type="entry name" value="Endonuclease/exonuclease/phosphatase"/>
    <property type="match status" value="1"/>
</dbReference>
<keyword evidence="4" id="KW-1185">Reference proteome</keyword>
<dbReference type="InterPro" id="IPR005135">
    <property type="entry name" value="Endo/exonuclease/phosphatase"/>
</dbReference>
<evidence type="ECO:0000256" key="1">
    <source>
        <dbReference type="SAM" id="MobiDB-lite"/>
    </source>
</evidence>
<dbReference type="GO" id="GO:0000175">
    <property type="term" value="F:3'-5'-RNA exonuclease activity"/>
    <property type="evidence" value="ECO:0007669"/>
    <property type="project" value="TreeGrafter"/>
</dbReference>
<gene>
    <name evidence="3" type="ORF">A4U43_C10F440</name>
</gene>
<dbReference type="Proteomes" id="UP000243459">
    <property type="component" value="Chromosome 10"/>
</dbReference>
<sequence length="413" mass="46181">MLRTLTLLPRFPSYISNSSSCCRVFKRKMSAKPAAPICPKFVSLEVGEDPTTSLFKDSRFRVVSYNILAQVYVKSSYFPHSPSSSLKWKARSQAVLTDLKNLNADFLCIQELDEYDTFYKSNMESHGYSCIYVQRDGQKRDGCGIFYKSRSAELVLHEEIHYNDLVTSVDYDTSSVETEDNDTKDQTSKATPEVSVKATNNSDHGDPNDPRVRLKRDCVGVLAAFKLSNPSQHLVVVASTHIYWDPEWIDVKLAQVKYLLLRLTQFKELVSNKYCCTPSVIVTGDFNSTPGDEVYRYLVSANAAAESSGSPYKLCSLYGTNGGEPPFTNVTPGFTGTLDYIFLSSRGYLKPVSLLELPGPESADIVDGLPNLHHPSDHLPIGGDFEVLRFSSSTKLHEVEDDLVKLKIEEQKD</sequence>
<dbReference type="Pfam" id="PF03372">
    <property type="entry name" value="Exo_endo_phos"/>
    <property type="match status" value="1"/>
</dbReference>
<organism evidence="3 4">
    <name type="scientific">Asparagus officinalis</name>
    <name type="common">Garden asparagus</name>
    <dbReference type="NCBI Taxonomy" id="4686"/>
    <lineage>
        <taxon>Eukaryota</taxon>
        <taxon>Viridiplantae</taxon>
        <taxon>Streptophyta</taxon>
        <taxon>Embryophyta</taxon>
        <taxon>Tracheophyta</taxon>
        <taxon>Spermatophyta</taxon>
        <taxon>Magnoliopsida</taxon>
        <taxon>Liliopsida</taxon>
        <taxon>Asparagales</taxon>
        <taxon>Asparagaceae</taxon>
        <taxon>Asparagoideae</taxon>
        <taxon>Asparagus</taxon>
    </lineage>
</organism>
<dbReference type="OMA" id="RAACSMG"/>
<dbReference type="AlphaFoldDB" id="A0A5P1E1A1"/>
<evidence type="ECO:0000313" key="4">
    <source>
        <dbReference type="Proteomes" id="UP000243459"/>
    </source>
</evidence>
<dbReference type="EMBL" id="CM007390">
    <property type="protein sequence ID" value="ONK55733.1"/>
    <property type="molecule type" value="Genomic_DNA"/>
</dbReference>
<dbReference type="SUPFAM" id="SSF56219">
    <property type="entry name" value="DNase I-like"/>
    <property type="match status" value="1"/>
</dbReference>
<dbReference type="InterPro" id="IPR050410">
    <property type="entry name" value="CCR4/nocturin_mRNA_transcr"/>
</dbReference>
<evidence type="ECO:0000259" key="2">
    <source>
        <dbReference type="Pfam" id="PF03372"/>
    </source>
</evidence>
<dbReference type="PANTHER" id="PTHR12121:SF68">
    <property type="entry name" value="CARBON CATABOLITE REPRESSOR PROTEIN 4 HOMOLOG 4-RELATED"/>
    <property type="match status" value="1"/>
</dbReference>
<evidence type="ECO:0000313" key="3">
    <source>
        <dbReference type="EMBL" id="ONK55733.1"/>
    </source>
</evidence>
<protein>
    <recommendedName>
        <fullName evidence="2">Endonuclease/exonuclease/phosphatase domain-containing protein</fullName>
    </recommendedName>
</protein>
<name>A0A5P1E1A1_ASPOF</name>
<dbReference type="OrthoDB" id="2866996at2759"/>
<reference evidence="4" key="1">
    <citation type="journal article" date="2017" name="Nat. Commun.">
        <title>The asparagus genome sheds light on the origin and evolution of a young Y chromosome.</title>
        <authorList>
            <person name="Harkess A."/>
            <person name="Zhou J."/>
            <person name="Xu C."/>
            <person name="Bowers J.E."/>
            <person name="Van der Hulst R."/>
            <person name="Ayyampalayam S."/>
            <person name="Mercati F."/>
            <person name="Riccardi P."/>
            <person name="McKain M.R."/>
            <person name="Kakrana A."/>
            <person name="Tang H."/>
            <person name="Ray J."/>
            <person name="Groenendijk J."/>
            <person name="Arikit S."/>
            <person name="Mathioni S.M."/>
            <person name="Nakano M."/>
            <person name="Shan H."/>
            <person name="Telgmann-Rauber A."/>
            <person name="Kanno A."/>
            <person name="Yue Z."/>
            <person name="Chen H."/>
            <person name="Li W."/>
            <person name="Chen Y."/>
            <person name="Xu X."/>
            <person name="Zhang Y."/>
            <person name="Luo S."/>
            <person name="Chen H."/>
            <person name="Gao J."/>
            <person name="Mao Z."/>
            <person name="Pires J.C."/>
            <person name="Luo M."/>
            <person name="Kudrna D."/>
            <person name="Wing R.A."/>
            <person name="Meyers B.C."/>
            <person name="Yi K."/>
            <person name="Kong H."/>
            <person name="Lavrijsen P."/>
            <person name="Sunseri F."/>
            <person name="Falavigna A."/>
            <person name="Ye Y."/>
            <person name="Leebens-Mack J.H."/>
            <person name="Chen G."/>
        </authorList>
    </citation>
    <scope>NUCLEOTIDE SEQUENCE [LARGE SCALE GENOMIC DNA]</scope>
    <source>
        <strain evidence="4">cv. DH0086</strain>
    </source>
</reference>
<dbReference type="PANTHER" id="PTHR12121">
    <property type="entry name" value="CARBON CATABOLITE REPRESSOR PROTEIN 4"/>
    <property type="match status" value="1"/>
</dbReference>
<feature type="region of interest" description="Disordered" evidence="1">
    <location>
        <begin position="173"/>
        <end position="210"/>
    </location>
</feature>
<dbReference type="Gramene" id="ONK55733">
    <property type="protein sequence ID" value="ONK55733"/>
    <property type="gene ID" value="A4U43_C10F440"/>
</dbReference>
<proteinExistence type="predicted"/>
<feature type="domain" description="Endonuclease/exonuclease/phosphatase" evidence="2">
    <location>
        <begin position="63"/>
        <end position="378"/>
    </location>
</feature>
<dbReference type="InterPro" id="IPR036691">
    <property type="entry name" value="Endo/exonu/phosph_ase_sf"/>
</dbReference>
<accession>A0A5P1E1A1</accession>